<dbReference type="InterPro" id="IPR047760">
    <property type="entry name" value="XaxB-like"/>
</dbReference>
<dbReference type="CDD" id="cd22657">
    <property type="entry name" value="ClyA_XaxA-like"/>
    <property type="match status" value="1"/>
</dbReference>
<dbReference type="EMBL" id="MOBO01000006">
    <property type="protein sequence ID" value="RON40398.1"/>
    <property type="molecule type" value="Genomic_DNA"/>
</dbReference>
<dbReference type="NCBIfam" id="NF033927">
    <property type="entry name" value="alph_xenorhab_B"/>
    <property type="match status" value="1"/>
</dbReference>
<evidence type="ECO:0000313" key="2">
    <source>
        <dbReference type="Proteomes" id="UP000286351"/>
    </source>
</evidence>
<dbReference type="Proteomes" id="UP000286351">
    <property type="component" value="Unassembled WGS sequence"/>
</dbReference>
<dbReference type="AlphaFoldDB" id="A0A423JRR6"/>
<dbReference type="SUPFAM" id="SSF58100">
    <property type="entry name" value="Bacterial hemolysins"/>
    <property type="match status" value="1"/>
</dbReference>
<gene>
    <name evidence="1" type="ORF">BK664_07515</name>
</gene>
<accession>A0A423JRR6</accession>
<protein>
    <submittedName>
        <fullName evidence="1">Uncharacterized protein</fullName>
    </submittedName>
</protein>
<name>A0A423JRR6_9PSED</name>
<proteinExistence type="predicted"/>
<organism evidence="1 2">
    <name type="scientific">Pseudomonas brassicacearum</name>
    <dbReference type="NCBI Taxonomy" id="930166"/>
    <lineage>
        <taxon>Bacteria</taxon>
        <taxon>Pseudomonadati</taxon>
        <taxon>Pseudomonadota</taxon>
        <taxon>Gammaproteobacteria</taxon>
        <taxon>Pseudomonadales</taxon>
        <taxon>Pseudomonadaceae</taxon>
        <taxon>Pseudomonas</taxon>
    </lineage>
</organism>
<comment type="caution">
    <text evidence="1">The sequence shown here is derived from an EMBL/GenBank/DDBJ whole genome shotgun (WGS) entry which is preliminary data.</text>
</comment>
<dbReference type="NCBIfam" id="NF033928">
    <property type="entry name" value="alph_xenorhab_A"/>
    <property type="match status" value="1"/>
</dbReference>
<sequence length="756" mass="84538">MQNEKVWNDVFVGADEEKIASVAIGVPKVLFDASIGTLDGSTRDTGLVLTKKDILAISRYVTIGLALPTQRRQVAEYLNYGEEDNGGTGLLVSDFMTTFSTIRYHAYSWADLRGRILSTSSSLELFSGQMQGWGEDFEEICNDDASVKLIEKHNVSTYEELNALKLDWAGAFPGIGLNSNTLLDLKDCFNQIKEEINLKWEETRGIKLDLENFKSRLEGIVIPQIKLRLGFVKNNKYSAEIVQINDQVTRRAEDIARLNKEYKALVEKSLGSLASMNVFGLAMAIYLGVEAENIRAERNRLNSEQDTAVRLLGSKNQTLGSLKRVEHDLQQCEIAAVDAKHAMENLRHLWSSIDVFVTSSMTSLSRITDAMRLRALRNTFKAVVKSWVDIKDKVHVVTSVFAEADKELLNEQRSPRMAILRMIDLNAGDAYPAPDMATLQNARKQMEDEHVTLAVLSETLEYMPELSRRIKSLTGDVSKAASSLVFDADQDKLKLMMAKDDLVALDKEYKSAVGKQINPLDIADINAERKQVLNNIVEEADATQKILADHYKNISRSIDVGALRHYSNGLQVDIVNANSRKAMYDAALDRYKAEQKVIDDAVTLIQNAGIESIGKDINLTLDRLKTMKMGMPEIELVMMAVDQLKVTIEGIAKNISFVIMLRESKKLREKIAAVRVDIEAQEKIVVNAQEKIKFIEVVYAVEAQRKLMVPEFAKAVNAYGSFVSAVNKTTQSEATATDFSVINAFILFLDRVTARI</sequence>
<dbReference type="Gene3D" id="1.20.1170.10">
    <property type="match status" value="1"/>
</dbReference>
<evidence type="ECO:0000313" key="1">
    <source>
        <dbReference type="EMBL" id="RON40398.1"/>
    </source>
</evidence>
<reference evidence="1 2" key="1">
    <citation type="submission" date="2016-10" db="EMBL/GenBank/DDBJ databases">
        <title>Comparative genome analysis of multiple Pseudomonas spp. focuses on biocontrol and plant growth promoting traits.</title>
        <authorList>
            <person name="Tao X.-Y."/>
            <person name="Taylor C.G."/>
        </authorList>
    </citation>
    <scope>NUCLEOTIDE SEQUENCE [LARGE SCALE GENOMIC DNA]</scope>
    <source>
        <strain evidence="1 2">38D4</strain>
    </source>
</reference>
<dbReference type="RefSeq" id="WP_123365240.1">
    <property type="nucleotide sequence ID" value="NZ_MOBO01000006.1"/>
</dbReference>